<evidence type="ECO:0000259" key="2">
    <source>
        <dbReference type="Pfam" id="PF13185"/>
    </source>
</evidence>
<dbReference type="InterPro" id="IPR051330">
    <property type="entry name" value="Phosphatase_reg/MetRdx"/>
</dbReference>
<dbReference type="PANTHER" id="PTHR21021:SF15">
    <property type="entry name" value="FREE METHIONINE-R-SULFOXIDE REDUCTASE"/>
    <property type="match status" value="1"/>
</dbReference>
<name>A0A381XTV4_9ZZZZ</name>
<dbReference type="InterPro" id="IPR003018">
    <property type="entry name" value="GAF"/>
</dbReference>
<feature type="domain" description="GAF" evidence="2">
    <location>
        <begin position="26"/>
        <end position="128"/>
    </location>
</feature>
<proteinExistence type="inferred from homology"/>
<gene>
    <name evidence="3" type="ORF">METZ01_LOCUS120756</name>
</gene>
<organism evidence="3">
    <name type="scientific">marine metagenome</name>
    <dbReference type="NCBI Taxonomy" id="408172"/>
    <lineage>
        <taxon>unclassified sequences</taxon>
        <taxon>metagenomes</taxon>
        <taxon>ecological metagenomes</taxon>
    </lineage>
</organism>
<dbReference type="GO" id="GO:0033745">
    <property type="term" value="F:L-methionine-(R)-S-oxide reductase activity"/>
    <property type="evidence" value="ECO:0007669"/>
    <property type="project" value="TreeGrafter"/>
</dbReference>
<protein>
    <recommendedName>
        <fullName evidence="2">GAF domain-containing protein</fullName>
    </recommendedName>
</protein>
<dbReference type="InterPro" id="IPR029016">
    <property type="entry name" value="GAF-like_dom_sf"/>
</dbReference>
<dbReference type="SUPFAM" id="SSF55781">
    <property type="entry name" value="GAF domain-like"/>
    <property type="match status" value="1"/>
</dbReference>
<evidence type="ECO:0000313" key="3">
    <source>
        <dbReference type="EMBL" id="SVA67902.1"/>
    </source>
</evidence>
<dbReference type="GO" id="GO:0005829">
    <property type="term" value="C:cytosol"/>
    <property type="evidence" value="ECO:0007669"/>
    <property type="project" value="TreeGrafter"/>
</dbReference>
<evidence type="ECO:0000256" key="1">
    <source>
        <dbReference type="ARBA" id="ARBA00038454"/>
    </source>
</evidence>
<dbReference type="PANTHER" id="PTHR21021">
    <property type="entry name" value="GAF/PUTATIVE CYTOSKELETAL PROTEIN"/>
    <property type="match status" value="1"/>
</dbReference>
<dbReference type="Pfam" id="PF13185">
    <property type="entry name" value="GAF_2"/>
    <property type="match status" value="1"/>
</dbReference>
<dbReference type="Gene3D" id="3.30.450.40">
    <property type="match status" value="1"/>
</dbReference>
<sequence>MDEIGKMAVMATILKMEFSEWIFCGFYRVIKPNLLEIGPYQGNILACSHIAFDHGVCGASASKKKTIIVDDVSTFPGYISCDEKTVSEIVVPVIKNDDLIAVLDIDGERVGEFNRIDQLFLEKLVSYI</sequence>
<comment type="similarity">
    <text evidence="1">Belongs to the free Met sulfoxide reductase family.</text>
</comment>
<accession>A0A381XTV4</accession>
<reference evidence="3" key="1">
    <citation type="submission" date="2018-05" db="EMBL/GenBank/DDBJ databases">
        <authorList>
            <person name="Lanie J.A."/>
            <person name="Ng W.-L."/>
            <person name="Kazmierczak K.M."/>
            <person name="Andrzejewski T.M."/>
            <person name="Davidsen T.M."/>
            <person name="Wayne K.J."/>
            <person name="Tettelin H."/>
            <person name="Glass J.I."/>
            <person name="Rusch D."/>
            <person name="Podicherti R."/>
            <person name="Tsui H.-C.T."/>
            <person name="Winkler M.E."/>
        </authorList>
    </citation>
    <scope>NUCLEOTIDE SEQUENCE</scope>
</reference>
<dbReference type="EMBL" id="UINC01016281">
    <property type="protein sequence ID" value="SVA67902.1"/>
    <property type="molecule type" value="Genomic_DNA"/>
</dbReference>
<dbReference type="AlphaFoldDB" id="A0A381XTV4"/>